<comment type="similarity">
    <text evidence="1">Belongs to the PPR family. P subfamily.</text>
</comment>
<dbReference type="GO" id="GO:0003729">
    <property type="term" value="F:mRNA binding"/>
    <property type="evidence" value="ECO:0007669"/>
    <property type="project" value="TreeGrafter"/>
</dbReference>
<protein>
    <recommendedName>
        <fullName evidence="6">Pentacotripeptide-repeat region of PRORP domain-containing protein</fullName>
    </recommendedName>
</protein>
<reference evidence="5" key="1">
    <citation type="journal article" date="2008" name="BMC Genomics">
        <title>A conifer genomics resource of 200,000 spruce (Picea spp.) ESTs and 6,464 high-quality, sequence-finished full-length cDNAs for Sitka spruce (Picea sitchensis).</title>
        <authorList>
            <person name="Ralph S.G."/>
            <person name="Chun H.J."/>
            <person name="Kolosova N."/>
            <person name="Cooper D."/>
            <person name="Oddy C."/>
            <person name="Ritland C.E."/>
            <person name="Kirkpatrick R."/>
            <person name="Moore R."/>
            <person name="Barber S."/>
            <person name="Holt R.A."/>
            <person name="Jones S.J."/>
            <person name="Marra M.A."/>
            <person name="Douglas C.J."/>
            <person name="Ritland K."/>
            <person name="Bohlmann J."/>
        </authorList>
    </citation>
    <scope>NUCLEOTIDE SEQUENCE</scope>
    <source>
        <tissue evidence="5">Bark</tissue>
    </source>
</reference>
<dbReference type="GO" id="GO:0005739">
    <property type="term" value="C:mitochondrion"/>
    <property type="evidence" value="ECO:0007669"/>
    <property type="project" value="TreeGrafter"/>
</dbReference>
<name>A9NWW1_PICSI</name>
<dbReference type="PANTHER" id="PTHR47938">
    <property type="entry name" value="RESPIRATORY COMPLEX I CHAPERONE (CIA84), PUTATIVE (AFU_ORTHOLOGUE AFUA_2G06020)-RELATED"/>
    <property type="match status" value="1"/>
</dbReference>
<sequence>MAMHFAKRPFTSFISIISRFPSFIPPAFQFHIISSAQLNPQFSLHTKLTHNIPSFTNAHYNHSWVSSDTGLTCHGDAEGADLPGGYTSDEHIHESDEDPEVSNEGSGFNKVLSITKDLHSLPIEEARTALDDCGFIPSPNLVQKLLRRLQYDGKAAFRVFQWAGSQPDYSHTVSVYHTMISILGVHRKFDKGWGLIRKMHERAMVNRQTLMIMIKRYAAAHDARKAIKTFHAMDKFKLAADSDDFLCLLCALCRNMFVEEAEELIHFNKKCYPLETKSFNVILYGWCNIFVDVYQVKRLWEEMSNLCITPDAFSYTTVICCFSKAGKFYDVVRLYDEMKKKGFTPNLKVYNAVIYVLSKERCVKEALNLFNKIREMGFHPNAVTYTYLIYLLCRTWKPEEAYSYLDKMIMEGFVPTIDIYHAFFRFVENEGAICKLFDKMFENGCAPTMETYIMSIRRCCSWSDYENAFKLWNDMEKHWFSADSSIHYLLLNGFLLNGKPEEACKCYREMKVNGFSLEPKIDKMFESWNVGRKHSSLQQQWKISEESLERHRRKYTGTFPRKGGGIPTKTEN</sequence>
<feature type="repeat" description="PPR" evidence="3">
    <location>
        <begin position="346"/>
        <end position="380"/>
    </location>
</feature>
<evidence type="ECO:0000313" key="5">
    <source>
        <dbReference type="EMBL" id="ABK25122.1"/>
    </source>
</evidence>
<evidence type="ECO:0000256" key="2">
    <source>
        <dbReference type="ARBA" id="ARBA00022737"/>
    </source>
</evidence>
<feature type="repeat" description="PPR" evidence="3">
    <location>
        <begin position="483"/>
        <end position="517"/>
    </location>
</feature>
<accession>A9NWW1</accession>
<dbReference type="InterPro" id="IPR011990">
    <property type="entry name" value="TPR-like_helical_dom_sf"/>
</dbReference>
<dbReference type="PROSITE" id="PS51375">
    <property type="entry name" value="PPR"/>
    <property type="match status" value="4"/>
</dbReference>
<dbReference type="PANTHER" id="PTHR47938:SF9">
    <property type="entry name" value="OS10G0422300 PROTEIN"/>
    <property type="match status" value="1"/>
</dbReference>
<feature type="repeat" description="PPR" evidence="3">
    <location>
        <begin position="381"/>
        <end position="415"/>
    </location>
</feature>
<keyword evidence="2" id="KW-0677">Repeat</keyword>
<dbReference type="EMBL" id="EF085826">
    <property type="protein sequence ID" value="ABK25122.1"/>
    <property type="molecule type" value="mRNA"/>
</dbReference>
<evidence type="ECO:0000256" key="4">
    <source>
        <dbReference type="SAM" id="MobiDB-lite"/>
    </source>
</evidence>
<organism evidence="5">
    <name type="scientific">Picea sitchensis</name>
    <name type="common">Sitka spruce</name>
    <name type="synonym">Pinus sitchensis</name>
    <dbReference type="NCBI Taxonomy" id="3332"/>
    <lineage>
        <taxon>Eukaryota</taxon>
        <taxon>Viridiplantae</taxon>
        <taxon>Streptophyta</taxon>
        <taxon>Embryophyta</taxon>
        <taxon>Tracheophyta</taxon>
        <taxon>Spermatophyta</taxon>
        <taxon>Pinopsida</taxon>
        <taxon>Pinidae</taxon>
        <taxon>Conifers I</taxon>
        <taxon>Pinales</taxon>
        <taxon>Pinaceae</taxon>
        <taxon>Picea</taxon>
    </lineage>
</organism>
<dbReference type="Pfam" id="PF01535">
    <property type="entry name" value="PPR"/>
    <property type="match status" value="5"/>
</dbReference>
<evidence type="ECO:0008006" key="6">
    <source>
        <dbReference type="Google" id="ProtNLM"/>
    </source>
</evidence>
<dbReference type="OMA" id="EHIHESD"/>
<evidence type="ECO:0000256" key="3">
    <source>
        <dbReference type="PROSITE-ProRule" id="PRU00708"/>
    </source>
</evidence>
<dbReference type="AlphaFoldDB" id="A9NWW1"/>
<dbReference type="Gene3D" id="1.25.40.10">
    <property type="entry name" value="Tetratricopeptide repeat domain"/>
    <property type="match status" value="3"/>
</dbReference>
<dbReference type="InterPro" id="IPR002885">
    <property type="entry name" value="PPR_rpt"/>
</dbReference>
<dbReference type="NCBIfam" id="TIGR00756">
    <property type="entry name" value="PPR"/>
    <property type="match status" value="5"/>
</dbReference>
<proteinExistence type="evidence at transcript level"/>
<dbReference type="SUPFAM" id="SSF81901">
    <property type="entry name" value="HCP-like"/>
    <property type="match status" value="1"/>
</dbReference>
<feature type="repeat" description="PPR" evidence="3">
    <location>
        <begin position="311"/>
        <end position="345"/>
    </location>
</feature>
<dbReference type="Pfam" id="PF13041">
    <property type="entry name" value="PPR_2"/>
    <property type="match status" value="1"/>
</dbReference>
<evidence type="ECO:0000256" key="1">
    <source>
        <dbReference type="ARBA" id="ARBA00007626"/>
    </source>
</evidence>
<feature type="region of interest" description="Disordered" evidence="4">
    <location>
        <begin position="78"/>
        <end position="106"/>
    </location>
</feature>